<keyword evidence="3 4" id="KW-0274">FAD</keyword>
<evidence type="ECO:0000256" key="3">
    <source>
        <dbReference type="ARBA" id="ARBA00022827"/>
    </source>
</evidence>
<comment type="cofactor">
    <cofactor evidence="4">
        <name>FAD</name>
        <dbReference type="ChEBI" id="CHEBI:57692"/>
    </cofactor>
    <text evidence="4">Binds 1 FAD per subunit.</text>
</comment>
<dbReference type="InterPro" id="IPR002081">
    <property type="entry name" value="Cryptochrome/DNA_photolyase_1"/>
</dbReference>
<dbReference type="SUPFAM" id="SSF48173">
    <property type="entry name" value="Cryptochrome/photolyase FAD-binding domain"/>
    <property type="match status" value="1"/>
</dbReference>
<proteinExistence type="inferred from homology"/>
<dbReference type="PRINTS" id="PR00147">
    <property type="entry name" value="DNAPHOTLYASE"/>
</dbReference>
<dbReference type="Proteomes" id="UP001165122">
    <property type="component" value="Unassembled WGS sequence"/>
</dbReference>
<keyword evidence="2 4" id="KW-0285">Flavoprotein</keyword>
<dbReference type="GO" id="GO:0043153">
    <property type="term" value="P:entrainment of circadian clock by photoperiod"/>
    <property type="evidence" value="ECO:0007669"/>
    <property type="project" value="TreeGrafter"/>
</dbReference>
<dbReference type="PANTHER" id="PTHR11455">
    <property type="entry name" value="CRYPTOCHROME"/>
    <property type="match status" value="1"/>
</dbReference>
<dbReference type="InterPro" id="IPR036134">
    <property type="entry name" value="Crypto/Photolyase_FAD-like_sf"/>
</dbReference>
<evidence type="ECO:0000256" key="2">
    <source>
        <dbReference type="ARBA" id="ARBA00022630"/>
    </source>
</evidence>
<dbReference type="GO" id="GO:0005634">
    <property type="term" value="C:nucleus"/>
    <property type="evidence" value="ECO:0007669"/>
    <property type="project" value="TreeGrafter"/>
</dbReference>
<dbReference type="GO" id="GO:0003904">
    <property type="term" value="F:deoxyribodipyrimidine photo-lyase activity"/>
    <property type="evidence" value="ECO:0007669"/>
    <property type="project" value="TreeGrafter"/>
</dbReference>
<dbReference type="GO" id="GO:0003677">
    <property type="term" value="F:DNA binding"/>
    <property type="evidence" value="ECO:0007669"/>
    <property type="project" value="TreeGrafter"/>
</dbReference>
<dbReference type="GO" id="GO:0005737">
    <property type="term" value="C:cytoplasm"/>
    <property type="evidence" value="ECO:0007669"/>
    <property type="project" value="TreeGrafter"/>
</dbReference>
<feature type="domain" description="Cryptochrome/DNA photolyase FAD-binding" evidence="5">
    <location>
        <begin position="104"/>
        <end position="228"/>
    </location>
</feature>
<dbReference type="GO" id="GO:0032922">
    <property type="term" value="P:circadian regulation of gene expression"/>
    <property type="evidence" value="ECO:0007669"/>
    <property type="project" value="TreeGrafter"/>
</dbReference>
<dbReference type="OrthoDB" id="435881at2759"/>
<dbReference type="Gene3D" id="1.25.40.80">
    <property type="match status" value="1"/>
</dbReference>
<dbReference type="GO" id="GO:0071949">
    <property type="term" value="F:FAD binding"/>
    <property type="evidence" value="ECO:0007669"/>
    <property type="project" value="TreeGrafter"/>
</dbReference>
<dbReference type="InterPro" id="IPR005101">
    <property type="entry name" value="Cryptochr/Photolyase_FAD-bd"/>
</dbReference>
<reference evidence="7" key="1">
    <citation type="journal article" date="2023" name="Commun. Biol.">
        <title>Genome analysis of Parmales, the sister group of diatoms, reveals the evolutionary specialization of diatoms from phago-mixotrophs to photoautotrophs.</title>
        <authorList>
            <person name="Ban H."/>
            <person name="Sato S."/>
            <person name="Yoshikawa S."/>
            <person name="Yamada K."/>
            <person name="Nakamura Y."/>
            <person name="Ichinomiya M."/>
            <person name="Sato N."/>
            <person name="Blanc-Mathieu R."/>
            <person name="Endo H."/>
            <person name="Kuwata A."/>
            <person name="Ogata H."/>
        </authorList>
    </citation>
    <scope>NUCLEOTIDE SEQUENCE [LARGE SCALE GENOMIC DNA]</scope>
    <source>
        <strain evidence="7">NIES 3700</strain>
    </source>
</reference>
<comment type="similarity">
    <text evidence="1">Belongs to the DNA photolyase class-1 family.</text>
</comment>
<evidence type="ECO:0000256" key="1">
    <source>
        <dbReference type="ARBA" id="ARBA00005862"/>
    </source>
</evidence>
<dbReference type="AlphaFoldDB" id="A0A9W7DPD1"/>
<evidence type="ECO:0000259" key="5">
    <source>
        <dbReference type="Pfam" id="PF03441"/>
    </source>
</evidence>
<feature type="binding site" evidence="4">
    <location>
        <begin position="207"/>
        <end position="209"/>
    </location>
    <ligand>
        <name>FAD</name>
        <dbReference type="ChEBI" id="CHEBI:57692"/>
    </ligand>
</feature>
<comment type="caution">
    <text evidence="6">The sequence shown here is derived from an EMBL/GenBank/DDBJ whole genome shotgun (WGS) entry which is preliminary data.</text>
</comment>
<dbReference type="Pfam" id="PF03441">
    <property type="entry name" value="FAD_binding_7"/>
    <property type="match status" value="1"/>
</dbReference>
<keyword evidence="7" id="KW-1185">Reference proteome</keyword>
<evidence type="ECO:0000256" key="4">
    <source>
        <dbReference type="PIRSR" id="PIRSR602081-1"/>
    </source>
</evidence>
<protein>
    <recommendedName>
        <fullName evidence="5">Cryptochrome/DNA photolyase FAD-binding domain-containing protein</fullName>
    </recommendedName>
</protein>
<sequence>MIDEGVTEPIPKPTSLPKVVSVPPQLCTFVEASSTNWSKELIELWGPITESEAKRRCELFLMSTHNVTTNIGNGKGLPPSTKLSPYLRFGLISPRTAFYSGARLRDLLWRDWSYYCWSKCGALREGECVVELMDGVVACYDEEEELRFKSWCVGNTGSGVVDSAMKQLWRTGYLPRHLRLLVANCLVEGLGVDWRFGRDWFERTLVDFDARINECMWQNAGLVGLDPFYVNMQWEVEGEEMGEELEELKWPKGLREVAKRKPEPRWIEEAQLRRDDFKKRGVYRAAKKIVNAGVRVNWENGGVIGVGNILIEEYKPYIDIIN</sequence>
<evidence type="ECO:0000313" key="6">
    <source>
        <dbReference type="EMBL" id="GMH51169.1"/>
    </source>
</evidence>
<dbReference type="PANTHER" id="PTHR11455:SF9">
    <property type="entry name" value="CRYPTOCHROME CIRCADIAN CLOCK 5 ISOFORM X1"/>
    <property type="match status" value="1"/>
</dbReference>
<feature type="binding site" evidence="4">
    <location>
        <begin position="80"/>
        <end position="84"/>
    </location>
    <ligand>
        <name>FAD</name>
        <dbReference type="ChEBI" id="CHEBI:57692"/>
    </ligand>
</feature>
<accession>A0A9W7DPD1</accession>
<gene>
    <name evidence="6" type="ORF">TrLO_g3573</name>
</gene>
<dbReference type="EMBL" id="BRXW01000401">
    <property type="protein sequence ID" value="GMH51169.1"/>
    <property type="molecule type" value="Genomic_DNA"/>
</dbReference>
<evidence type="ECO:0000313" key="7">
    <source>
        <dbReference type="Proteomes" id="UP001165122"/>
    </source>
</evidence>
<name>A0A9W7DPD1_9STRA</name>
<organism evidence="6 7">
    <name type="scientific">Triparma laevis f. longispina</name>
    <dbReference type="NCBI Taxonomy" id="1714387"/>
    <lineage>
        <taxon>Eukaryota</taxon>
        <taxon>Sar</taxon>
        <taxon>Stramenopiles</taxon>
        <taxon>Ochrophyta</taxon>
        <taxon>Bolidophyceae</taxon>
        <taxon>Parmales</taxon>
        <taxon>Triparmaceae</taxon>
        <taxon>Triparma</taxon>
    </lineage>
</organism>
<dbReference type="Gene3D" id="1.10.579.10">
    <property type="entry name" value="DNA Cyclobutane Dipyrimidine Photolyase, subunit A, domain 3"/>
    <property type="match status" value="1"/>
</dbReference>